<protein>
    <submittedName>
        <fullName evidence="2">Uncharacterized protein</fullName>
    </submittedName>
</protein>
<evidence type="ECO:0000313" key="2">
    <source>
        <dbReference type="EMBL" id="KAK8505916.1"/>
    </source>
</evidence>
<keyword evidence="1" id="KW-0472">Membrane</keyword>
<dbReference type="EMBL" id="JBBPBM010000121">
    <property type="protein sequence ID" value="KAK8505916.1"/>
    <property type="molecule type" value="Genomic_DNA"/>
</dbReference>
<gene>
    <name evidence="2" type="ORF">V6N12_000069</name>
</gene>
<evidence type="ECO:0000256" key="1">
    <source>
        <dbReference type="SAM" id="Phobius"/>
    </source>
</evidence>
<comment type="caution">
    <text evidence="2">The sequence shown here is derived from an EMBL/GenBank/DDBJ whole genome shotgun (WGS) entry which is preliminary data.</text>
</comment>
<keyword evidence="1" id="KW-0812">Transmembrane</keyword>
<proteinExistence type="predicted"/>
<name>A0ABR2BFS6_9ROSI</name>
<keyword evidence="3" id="KW-1185">Reference proteome</keyword>
<dbReference type="Proteomes" id="UP001472677">
    <property type="component" value="Unassembled WGS sequence"/>
</dbReference>
<reference evidence="2 3" key="1">
    <citation type="journal article" date="2024" name="G3 (Bethesda)">
        <title>Genome assembly of Hibiscus sabdariffa L. provides insights into metabolisms of medicinal natural products.</title>
        <authorList>
            <person name="Kim T."/>
        </authorList>
    </citation>
    <scope>NUCLEOTIDE SEQUENCE [LARGE SCALE GENOMIC DNA]</scope>
    <source>
        <strain evidence="2">TK-2024</strain>
        <tissue evidence="2">Old leaves</tissue>
    </source>
</reference>
<keyword evidence="1" id="KW-1133">Transmembrane helix</keyword>
<accession>A0ABR2BFS6</accession>
<sequence length="184" mass="20311">MCWASLAAAPPPSWDLLRLAQVVRPPDGLVAMARFPWRFVWIAPLGLAAASFATVGAPPFLRLMHPSFLAYAECRAGRCCGRLFFLFLKLSSYLARKPSACDLASLPTPHSGADCWLCVWHRPCGPALPMAAPWYGVYCLPRRLVTRLRAVVRCCTGCRPQFLARKAPTHFLFSLPVSRIGAAR</sequence>
<organism evidence="2 3">
    <name type="scientific">Hibiscus sabdariffa</name>
    <name type="common">roselle</name>
    <dbReference type="NCBI Taxonomy" id="183260"/>
    <lineage>
        <taxon>Eukaryota</taxon>
        <taxon>Viridiplantae</taxon>
        <taxon>Streptophyta</taxon>
        <taxon>Embryophyta</taxon>
        <taxon>Tracheophyta</taxon>
        <taxon>Spermatophyta</taxon>
        <taxon>Magnoliopsida</taxon>
        <taxon>eudicotyledons</taxon>
        <taxon>Gunneridae</taxon>
        <taxon>Pentapetalae</taxon>
        <taxon>rosids</taxon>
        <taxon>malvids</taxon>
        <taxon>Malvales</taxon>
        <taxon>Malvaceae</taxon>
        <taxon>Malvoideae</taxon>
        <taxon>Hibiscus</taxon>
    </lineage>
</organism>
<feature type="transmembrane region" description="Helical" evidence="1">
    <location>
        <begin position="39"/>
        <end position="61"/>
    </location>
</feature>
<evidence type="ECO:0000313" key="3">
    <source>
        <dbReference type="Proteomes" id="UP001472677"/>
    </source>
</evidence>